<feature type="compositionally biased region" description="Gly residues" evidence="1">
    <location>
        <begin position="109"/>
        <end position="123"/>
    </location>
</feature>
<dbReference type="Proteomes" id="UP001178461">
    <property type="component" value="Chromosome 17"/>
</dbReference>
<evidence type="ECO:0000313" key="2">
    <source>
        <dbReference type="EMBL" id="CAI5796175.1"/>
    </source>
</evidence>
<protein>
    <submittedName>
        <fullName evidence="2">Uncharacterized protein</fullName>
    </submittedName>
</protein>
<proteinExistence type="predicted"/>
<name>A0AA35LH16_9SAUR</name>
<dbReference type="EMBL" id="OX395142">
    <property type="protein sequence ID" value="CAI5796175.1"/>
    <property type="molecule type" value="Genomic_DNA"/>
</dbReference>
<gene>
    <name evidence="2" type="ORF">PODLI_1B028595</name>
</gene>
<dbReference type="AlphaFoldDB" id="A0AA35LH16"/>
<keyword evidence="3" id="KW-1185">Reference proteome</keyword>
<sequence length="123" mass="13340">MKPSGLHLQNVCFAEKCSKQQHPPPKKNTQEKAEEKVHLQRNLQHEEECLCLSAGSRRSWQHLEQATRLASNLSRRPEREELPGLHSQVRTGGETDFAFPNADSSKAGGLPGGFGGGGGGGRG</sequence>
<reference evidence="2" key="1">
    <citation type="submission" date="2022-12" db="EMBL/GenBank/DDBJ databases">
        <authorList>
            <person name="Alioto T."/>
            <person name="Alioto T."/>
            <person name="Gomez Garrido J."/>
        </authorList>
    </citation>
    <scope>NUCLEOTIDE SEQUENCE</scope>
</reference>
<evidence type="ECO:0000256" key="1">
    <source>
        <dbReference type="SAM" id="MobiDB-lite"/>
    </source>
</evidence>
<organism evidence="2 3">
    <name type="scientific">Podarcis lilfordi</name>
    <name type="common">Lilford's wall lizard</name>
    <dbReference type="NCBI Taxonomy" id="74358"/>
    <lineage>
        <taxon>Eukaryota</taxon>
        <taxon>Metazoa</taxon>
        <taxon>Chordata</taxon>
        <taxon>Craniata</taxon>
        <taxon>Vertebrata</taxon>
        <taxon>Euteleostomi</taxon>
        <taxon>Lepidosauria</taxon>
        <taxon>Squamata</taxon>
        <taxon>Bifurcata</taxon>
        <taxon>Unidentata</taxon>
        <taxon>Episquamata</taxon>
        <taxon>Laterata</taxon>
        <taxon>Lacertibaenia</taxon>
        <taxon>Lacertidae</taxon>
        <taxon>Podarcis</taxon>
    </lineage>
</organism>
<feature type="region of interest" description="Disordered" evidence="1">
    <location>
        <begin position="67"/>
        <end position="123"/>
    </location>
</feature>
<evidence type="ECO:0000313" key="3">
    <source>
        <dbReference type="Proteomes" id="UP001178461"/>
    </source>
</evidence>
<accession>A0AA35LH16</accession>